<dbReference type="Proteomes" id="UP000588277">
    <property type="component" value="Unassembled WGS sequence"/>
</dbReference>
<feature type="transmembrane region" description="Helical" evidence="2">
    <location>
        <begin position="69"/>
        <end position="87"/>
    </location>
</feature>
<evidence type="ECO:0000256" key="2">
    <source>
        <dbReference type="SAM" id="Phobius"/>
    </source>
</evidence>
<dbReference type="PANTHER" id="PTHR36834">
    <property type="entry name" value="MEMBRANE PROTEIN-RELATED"/>
    <property type="match status" value="1"/>
</dbReference>
<reference evidence="4 5" key="1">
    <citation type="submission" date="2020-02" db="EMBL/GenBank/DDBJ databases">
        <title>Characterization of phylogenetic diversity of novel bifidobacterial species isolated in Czech ZOOs.</title>
        <authorList>
            <person name="Lugli G.A."/>
            <person name="Vera N.B."/>
            <person name="Ventura M."/>
        </authorList>
    </citation>
    <scope>NUCLEOTIDE SEQUENCE [LARGE SCALE GENOMIC DNA]</scope>
    <source>
        <strain evidence="4 5">DSM 109958</strain>
    </source>
</reference>
<keyword evidence="2" id="KW-1133">Transmembrane helix</keyword>
<organism evidence="4 5">
    <name type="scientific">Bifidobacterium moraviense</name>
    <dbReference type="NCBI Taxonomy" id="2675323"/>
    <lineage>
        <taxon>Bacteria</taxon>
        <taxon>Bacillati</taxon>
        <taxon>Actinomycetota</taxon>
        <taxon>Actinomycetes</taxon>
        <taxon>Bifidobacteriales</taxon>
        <taxon>Bifidobacteriaceae</taxon>
        <taxon>Bifidobacterium</taxon>
    </lineage>
</organism>
<protein>
    <submittedName>
        <fullName evidence="4">Teicoplanin resistance protein VanZ</fullName>
    </submittedName>
</protein>
<keyword evidence="2" id="KW-0472">Membrane</keyword>
<feature type="transmembrane region" description="Helical" evidence="2">
    <location>
        <begin position="119"/>
        <end position="139"/>
    </location>
</feature>
<evidence type="ECO:0000256" key="1">
    <source>
        <dbReference type="SAM" id="MobiDB-lite"/>
    </source>
</evidence>
<proteinExistence type="predicted"/>
<feature type="region of interest" description="Disordered" evidence="1">
    <location>
        <begin position="369"/>
        <end position="393"/>
    </location>
</feature>
<dbReference type="Pfam" id="PF04892">
    <property type="entry name" value="VanZ"/>
    <property type="match status" value="1"/>
</dbReference>
<dbReference type="InterPro" id="IPR006976">
    <property type="entry name" value="VanZ-like"/>
</dbReference>
<dbReference type="PANTHER" id="PTHR36834:SF1">
    <property type="entry name" value="INTEGRAL MEMBRANE PROTEIN"/>
    <property type="match status" value="1"/>
</dbReference>
<gene>
    <name evidence="4" type="ORF">G1C96_0606</name>
</gene>
<accession>A0A7Y0F115</accession>
<feature type="transmembrane region" description="Helical" evidence="2">
    <location>
        <begin position="33"/>
        <end position="57"/>
    </location>
</feature>
<feature type="domain" description="VanZ-like" evidence="3">
    <location>
        <begin position="75"/>
        <end position="202"/>
    </location>
</feature>
<feature type="transmembrane region" description="Helical" evidence="2">
    <location>
        <begin position="271"/>
        <end position="288"/>
    </location>
</feature>
<dbReference type="AlphaFoldDB" id="A0A7Y0F115"/>
<feature type="transmembrane region" description="Helical" evidence="2">
    <location>
        <begin position="186"/>
        <end position="205"/>
    </location>
</feature>
<evidence type="ECO:0000313" key="5">
    <source>
        <dbReference type="Proteomes" id="UP000588277"/>
    </source>
</evidence>
<keyword evidence="2" id="KW-0812">Transmembrane</keyword>
<feature type="transmembrane region" description="Helical" evidence="2">
    <location>
        <begin position="7"/>
        <end position="27"/>
    </location>
</feature>
<evidence type="ECO:0000259" key="3">
    <source>
        <dbReference type="Pfam" id="PF04892"/>
    </source>
</evidence>
<feature type="transmembrane region" description="Helical" evidence="2">
    <location>
        <begin position="226"/>
        <end position="251"/>
    </location>
</feature>
<dbReference type="InterPro" id="IPR053150">
    <property type="entry name" value="Teicoplanin_resist-assoc"/>
</dbReference>
<dbReference type="EMBL" id="JAAIIH010000001">
    <property type="protein sequence ID" value="NMN00029.1"/>
    <property type="molecule type" value="Genomic_DNA"/>
</dbReference>
<evidence type="ECO:0000313" key="4">
    <source>
        <dbReference type="EMBL" id="NMN00029.1"/>
    </source>
</evidence>
<keyword evidence="5" id="KW-1185">Reference proteome</keyword>
<name>A0A7Y0F115_9BIFI</name>
<sequence length="393" mass="43015">MNRVRSGIPAFGSFVIFGEVVAAMGYLEYFSRPFLLALALWPFAAAALTVPVLALLYHRYNRIRFAQAVVAYGTVLYAIGLVCFTLYPMPENPAAYCATHHFSPQLDPLQFVVDIRSDGLSAVMQLALNVVFFLPLGFIMGRVFRWRFRVALPFAFLTSLAIETMQLTGLLGLFPCSYRLFDVDDLATNTLGAVIGFLAALALNRRFPVREADLTTVMNPGLVRRLIAFVIDMTLVTITAGPASILATLAYNELVLPDGSPWQPIMVGGVPLQQLISVAALLTFELLVPARRGGSTLGGSFTHMTCETRPRSGWRRAVFYALRTGALMVVAFPDMVRWSGKFVLTLAVFYLFARRMPYDLVPADPWTGRPADGSAMPDAPAMRPSKPSAGAGV</sequence>
<feature type="transmembrane region" description="Helical" evidence="2">
    <location>
        <begin position="151"/>
        <end position="174"/>
    </location>
</feature>
<comment type="caution">
    <text evidence="4">The sequence shown here is derived from an EMBL/GenBank/DDBJ whole genome shotgun (WGS) entry which is preliminary data.</text>
</comment>